<reference evidence="1" key="1">
    <citation type="submission" date="2018-05" db="EMBL/GenBank/DDBJ databases">
        <authorList>
            <person name="Lanie J.A."/>
            <person name="Ng W.-L."/>
            <person name="Kazmierczak K.M."/>
            <person name="Andrzejewski T.M."/>
            <person name="Davidsen T.M."/>
            <person name="Wayne K.J."/>
            <person name="Tettelin H."/>
            <person name="Glass J.I."/>
            <person name="Rusch D."/>
            <person name="Podicherti R."/>
            <person name="Tsui H.-C.T."/>
            <person name="Winkler M.E."/>
        </authorList>
    </citation>
    <scope>NUCLEOTIDE SEQUENCE</scope>
</reference>
<dbReference type="EMBL" id="UINC01000963">
    <property type="protein sequence ID" value="SUZ65584.1"/>
    <property type="molecule type" value="Genomic_DNA"/>
</dbReference>
<dbReference type="AlphaFoldDB" id="A0A381PG24"/>
<gene>
    <name evidence="1" type="ORF">METZ01_LOCUS18438</name>
</gene>
<accession>A0A381PG24</accession>
<sequence length="30" mass="3419">SMQEDKKVADFVKKVAANADFPFEEDGHQH</sequence>
<name>A0A381PG24_9ZZZZ</name>
<organism evidence="1">
    <name type="scientific">marine metagenome</name>
    <dbReference type="NCBI Taxonomy" id="408172"/>
    <lineage>
        <taxon>unclassified sequences</taxon>
        <taxon>metagenomes</taxon>
        <taxon>ecological metagenomes</taxon>
    </lineage>
</organism>
<proteinExistence type="predicted"/>
<protein>
    <submittedName>
        <fullName evidence="1">Uncharacterized protein</fullName>
    </submittedName>
</protein>
<feature type="non-terminal residue" evidence="1">
    <location>
        <position position="1"/>
    </location>
</feature>
<evidence type="ECO:0000313" key="1">
    <source>
        <dbReference type="EMBL" id="SUZ65584.1"/>
    </source>
</evidence>